<proteinExistence type="predicted"/>
<evidence type="ECO:0000313" key="2">
    <source>
        <dbReference type="EMBL" id="RXN26696.1"/>
    </source>
</evidence>
<feature type="region of interest" description="Disordered" evidence="1">
    <location>
        <begin position="113"/>
        <end position="163"/>
    </location>
</feature>
<evidence type="ECO:0000313" key="3">
    <source>
        <dbReference type="Proteomes" id="UP000290572"/>
    </source>
</evidence>
<evidence type="ECO:0000256" key="1">
    <source>
        <dbReference type="SAM" id="MobiDB-lite"/>
    </source>
</evidence>
<gene>
    <name evidence="2" type="ORF">ROHU_005672</name>
</gene>
<organism evidence="2 3">
    <name type="scientific">Labeo rohita</name>
    <name type="common">Indian major carp</name>
    <name type="synonym">Cyprinus rohita</name>
    <dbReference type="NCBI Taxonomy" id="84645"/>
    <lineage>
        <taxon>Eukaryota</taxon>
        <taxon>Metazoa</taxon>
        <taxon>Chordata</taxon>
        <taxon>Craniata</taxon>
        <taxon>Vertebrata</taxon>
        <taxon>Euteleostomi</taxon>
        <taxon>Actinopterygii</taxon>
        <taxon>Neopterygii</taxon>
        <taxon>Teleostei</taxon>
        <taxon>Ostariophysi</taxon>
        <taxon>Cypriniformes</taxon>
        <taxon>Cyprinidae</taxon>
        <taxon>Labeoninae</taxon>
        <taxon>Labeonini</taxon>
        <taxon>Labeo</taxon>
    </lineage>
</organism>
<protein>
    <submittedName>
        <fullName evidence="2">Putative threonine-rich GPI-anchored glyco isoform X2</fullName>
    </submittedName>
</protein>
<dbReference type="EMBL" id="QBIY01012181">
    <property type="protein sequence ID" value="RXN26696.1"/>
    <property type="molecule type" value="Genomic_DNA"/>
</dbReference>
<name>A0A498N800_LABRO</name>
<reference evidence="2 3" key="1">
    <citation type="submission" date="2018-03" db="EMBL/GenBank/DDBJ databases">
        <title>Draft genome sequence of Rohu Carp (Labeo rohita).</title>
        <authorList>
            <person name="Das P."/>
            <person name="Kushwaha B."/>
            <person name="Joshi C.G."/>
            <person name="Kumar D."/>
            <person name="Nagpure N.S."/>
            <person name="Sahoo L."/>
            <person name="Das S.P."/>
            <person name="Bit A."/>
            <person name="Patnaik S."/>
            <person name="Meher P.K."/>
            <person name="Jayasankar P."/>
            <person name="Koringa P.G."/>
            <person name="Patel N.V."/>
            <person name="Hinsu A.T."/>
            <person name="Kumar R."/>
            <person name="Pandey M."/>
            <person name="Agarwal S."/>
            <person name="Srivastava S."/>
            <person name="Singh M."/>
            <person name="Iquebal M.A."/>
            <person name="Jaiswal S."/>
            <person name="Angadi U.B."/>
            <person name="Kumar N."/>
            <person name="Raza M."/>
            <person name="Shah T.M."/>
            <person name="Rai A."/>
            <person name="Jena J.K."/>
        </authorList>
    </citation>
    <scope>NUCLEOTIDE SEQUENCE [LARGE SCALE GENOMIC DNA]</scope>
    <source>
        <strain evidence="2">DASCIFA01</strain>
        <tissue evidence="2">Testis</tissue>
    </source>
</reference>
<sequence>MSASPNERFLCFILAGSTCGSDTSSRSAWLEESFGKFSIYVDYKDLREINTGFDSFEALDLLSTSQVAKLTLGSGALNSAALINMVFERLENGNSFQNAEEFFVALTQTSQPFEKRQKMPQRRQQITQTPRLRRIPQSCKRSAAARSLRPTGGEPRRGVGRGKPNVGALSSVFDHMTALRQQELAPVLLGYLKQRRASGSTCGSDTSSLSAWLEESFGKFSIYVDYKDLREINTGFDSFEALDLLSTSQVAQLTLGSGALNSAALINMVFERLENGNSFQNAEEFFVALTQTSQDLDINPVVRDIMMNRTFAIISLHFADFATDDWVSWFTVKLTLLLPSLTAEMLQTATSHTDCGEYHIIVGALSSVFDHMTSLRQQELAPVLLGYLKQRRASGSTCGSDTSSLSAWLEESFGKFSIYVDYKDLREINTGFDSFEALDLLSTSQVAQLTLGSGALNSAALINMVFERLENGNSFQNAEEFFVALTQTSQDLDINPVVRDIMMNSNLRHHQPSLRRLCDRRLGFLVHGETDSSPSQLDGRDAPDGNITHRLRRIPHHVRSAAEVCDRPVARVP</sequence>
<dbReference type="Proteomes" id="UP000290572">
    <property type="component" value="Unassembled WGS sequence"/>
</dbReference>
<comment type="caution">
    <text evidence="2">The sequence shown here is derived from an EMBL/GenBank/DDBJ whole genome shotgun (WGS) entry which is preliminary data.</text>
</comment>
<accession>A0A498N800</accession>
<keyword evidence="3" id="KW-1185">Reference proteome</keyword>
<dbReference type="AlphaFoldDB" id="A0A498N800"/>